<dbReference type="InterPro" id="IPR050490">
    <property type="entry name" value="Bact_solute-bd_prot1"/>
</dbReference>
<dbReference type="Pfam" id="PF01547">
    <property type="entry name" value="SBP_bac_1"/>
    <property type="match status" value="1"/>
</dbReference>
<dbReference type="EMBL" id="FNIA01000005">
    <property type="protein sequence ID" value="SDM64267.1"/>
    <property type="molecule type" value="Genomic_DNA"/>
</dbReference>
<dbReference type="PANTHER" id="PTHR43649">
    <property type="entry name" value="ARABINOSE-BINDING PROTEIN-RELATED"/>
    <property type="match status" value="1"/>
</dbReference>
<dbReference type="PANTHER" id="PTHR43649:SF12">
    <property type="entry name" value="DIACETYLCHITOBIOSE BINDING PROTEIN DASA"/>
    <property type="match status" value="1"/>
</dbReference>
<name>A0A1G9UWV7_9EURY</name>
<dbReference type="OrthoDB" id="30637at2157"/>
<reference evidence="1 2" key="1">
    <citation type="submission" date="2016-10" db="EMBL/GenBank/DDBJ databases">
        <authorList>
            <person name="de Groot N.N."/>
        </authorList>
    </citation>
    <scope>NUCLEOTIDE SEQUENCE [LARGE SCALE GENOMIC DNA]</scope>
    <source>
        <strain evidence="2">EB21,IBRC-M 10013,KCTC 4048</strain>
    </source>
</reference>
<dbReference type="Gene3D" id="3.40.190.10">
    <property type="entry name" value="Periplasmic binding protein-like II"/>
    <property type="match status" value="2"/>
</dbReference>
<accession>A0A1G9UWV7</accession>
<proteinExistence type="predicted"/>
<keyword evidence="1" id="KW-0762">Sugar transport</keyword>
<dbReference type="InterPro" id="IPR006059">
    <property type="entry name" value="SBP"/>
</dbReference>
<keyword evidence="2" id="KW-1185">Reference proteome</keyword>
<dbReference type="InterPro" id="IPR006311">
    <property type="entry name" value="TAT_signal"/>
</dbReference>
<keyword evidence="1" id="KW-0813">Transport</keyword>
<sequence>MRDDSTPSVSRRTLLAGAGTTASLSVAGCLGQLTSSGSGGVTLQARHFATDGVESFYEKHAAKFEEETGIAVELETMGWGNAKQKQLNSITSRDGPDVEEIASTWMPQQIQSDAWLDLDELDISLDGVFDQPTGIAEYDGVTAGFPWFWGPRGHLMHGNMLEEAGISDAPGTWDELVEQGEQFSDAHPEKNLFGLPGANNWAVTQYYAMLVWQAGGSLLSEDNSTAQFDSDRAVEALNFYKDLATTHGVAPESSAEWDGPARDSAFINGRIASTWSALNTVDRVVAESDATRESMSVAKPPVGPGGSSATFYGVNLVGIHPWTNHEDEAAQWLEYLMRPSVNAEIAANTGFLPTIEDGFEQEQFAGELYQTFADEVLPVAQTFPQVLGWGQVEGIMKNAVTDVLTSAVSGGWSEGDTRDALETAAEQANSVLDEN</sequence>
<dbReference type="Proteomes" id="UP000199370">
    <property type="component" value="Unassembled WGS sequence"/>
</dbReference>
<dbReference type="SUPFAM" id="SSF53850">
    <property type="entry name" value="Periplasmic binding protein-like II"/>
    <property type="match status" value="1"/>
</dbReference>
<protein>
    <submittedName>
        <fullName evidence="1">Multiple sugar transport system substrate-binding protein</fullName>
    </submittedName>
</protein>
<organism evidence="1 2">
    <name type="scientific">Haloarchaeobius iranensis</name>
    <dbReference type="NCBI Taxonomy" id="996166"/>
    <lineage>
        <taxon>Archaea</taxon>
        <taxon>Methanobacteriati</taxon>
        <taxon>Methanobacteriota</taxon>
        <taxon>Stenosarchaea group</taxon>
        <taxon>Halobacteria</taxon>
        <taxon>Halobacteriales</taxon>
        <taxon>Halorubellaceae</taxon>
        <taxon>Haloarchaeobius</taxon>
    </lineage>
</organism>
<evidence type="ECO:0000313" key="2">
    <source>
        <dbReference type="Proteomes" id="UP000199370"/>
    </source>
</evidence>
<dbReference type="STRING" id="996166.SAMN05192554_10546"/>
<dbReference type="AlphaFoldDB" id="A0A1G9UWV7"/>
<gene>
    <name evidence="1" type="ORF">SAMN05192554_10546</name>
</gene>
<dbReference type="RefSeq" id="WP_089732056.1">
    <property type="nucleotide sequence ID" value="NZ_FNIA01000005.1"/>
</dbReference>
<dbReference type="PROSITE" id="PS51318">
    <property type="entry name" value="TAT"/>
    <property type="match status" value="1"/>
</dbReference>
<evidence type="ECO:0000313" key="1">
    <source>
        <dbReference type="EMBL" id="SDM64267.1"/>
    </source>
</evidence>
<dbReference type="PROSITE" id="PS51257">
    <property type="entry name" value="PROKAR_LIPOPROTEIN"/>
    <property type="match status" value="1"/>
</dbReference>